<protein>
    <submittedName>
        <fullName evidence="4">Acyl-CoA thioester hydrolase</fullName>
    </submittedName>
</protein>
<name>A0A1X7G0Y0_9SPHN</name>
<comment type="similarity">
    <text evidence="1">Belongs to the 4-hydroxybenzoyl-CoA thioesterase family.</text>
</comment>
<evidence type="ECO:0000313" key="4">
    <source>
        <dbReference type="EMBL" id="SMF61993.1"/>
    </source>
</evidence>
<dbReference type="Pfam" id="PF03061">
    <property type="entry name" value="4HBT"/>
    <property type="match status" value="1"/>
</dbReference>
<evidence type="ECO:0000259" key="3">
    <source>
        <dbReference type="Pfam" id="PF03061"/>
    </source>
</evidence>
<dbReference type="EMBL" id="LT840185">
    <property type="protein sequence ID" value="SMF61993.1"/>
    <property type="molecule type" value="Genomic_DNA"/>
</dbReference>
<dbReference type="SUPFAM" id="SSF54637">
    <property type="entry name" value="Thioesterase/thiol ester dehydrase-isomerase"/>
    <property type="match status" value="1"/>
</dbReference>
<dbReference type="Proteomes" id="UP000192934">
    <property type="component" value="Chromosome I"/>
</dbReference>
<dbReference type="PANTHER" id="PTHR31793">
    <property type="entry name" value="4-HYDROXYBENZOYL-COA THIOESTERASE FAMILY MEMBER"/>
    <property type="match status" value="1"/>
</dbReference>
<gene>
    <name evidence="4" type="ORF">SAMN06295910_0933</name>
</gene>
<sequence length="146" mass="16480">MTLPDGFRFATELRVRFSEVDTQQVVFNPNYLIYADIALTEYLRAIGQPVTDPMSGDTANMYAVRSEVDFRASARFDDVLTLATRTERIGRSSFTVLIAMLRDAERIADVRMVYVNADPVARKGVPLPPRFVDQILAYETTPPERG</sequence>
<proteinExistence type="inferred from homology"/>
<dbReference type="InterPro" id="IPR006683">
    <property type="entry name" value="Thioestr_dom"/>
</dbReference>
<evidence type="ECO:0000313" key="5">
    <source>
        <dbReference type="Proteomes" id="UP000192934"/>
    </source>
</evidence>
<dbReference type="AlphaFoldDB" id="A0A1X7G0Y0"/>
<organism evidence="4 5">
    <name type="scientific">Allosphingosinicella indica</name>
    <dbReference type="NCBI Taxonomy" id="941907"/>
    <lineage>
        <taxon>Bacteria</taxon>
        <taxon>Pseudomonadati</taxon>
        <taxon>Pseudomonadota</taxon>
        <taxon>Alphaproteobacteria</taxon>
        <taxon>Sphingomonadales</taxon>
        <taxon>Sphingomonadaceae</taxon>
        <taxon>Allosphingosinicella</taxon>
    </lineage>
</organism>
<keyword evidence="5" id="KW-1185">Reference proteome</keyword>
<dbReference type="Gene3D" id="3.10.129.10">
    <property type="entry name" value="Hotdog Thioesterase"/>
    <property type="match status" value="1"/>
</dbReference>
<dbReference type="InterPro" id="IPR050563">
    <property type="entry name" value="4-hydroxybenzoyl-CoA_TE"/>
</dbReference>
<dbReference type="STRING" id="941907.SAMN06295910_0933"/>
<dbReference type="InterPro" id="IPR029069">
    <property type="entry name" value="HotDog_dom_sf"/>
</dbReference>
<evidence type="ECO:0000256" key="2">
    <source>
        <dbReference type="ARBA" id="ARBA00022801"/>
    </source>
</evidence>
<dbReference type="PANTHER" id="PTHR31793:SF27">
    <property type="entry name" value="NOVEL THIOESTERASE SUPERFAMILY DOMAIN AND SAPOSIN A-TYPE DOMAIN CONTAINING PROTEIN (0610012H03RIK)"/>
    <property type="match status" value="1"/>
</dbReference>
<reference evidence="5" key="1">
    <citation type="submission" date="2017-04" db="EMBL/GenBank/DDBJ databases">
        <authorList>
            <person name="Varghese N."/>
            <person name="Submissions S."/>
        </authorList>
    </citation>
    <scope>NUCLEOTIDE SEQUENCE [LARGE SCALE GENOMIC DNA]</scope>
    <source>
        <strain evidence="5">Dd16</strain>
    </source>
</reference>
<dbReference type="GO" id="GO:0047617">
    <property type="term" value="F:fatty acyl-CoA hydrolase activity"/>
    <property type="evidence" value="ECO:0007669"/>
    <property type="project" value="TreeGrafter"/>
</dbReference>
<evidence type="ECO:0000256" key="1">
    <source>
        <dbReference type="ARBA" id="ARBA00005953"/>
    </source>
</evidence>
<keyword evidence="2 4" id="KW-0378">Hydrolase</keyword>
<feature type="domain" description="Thioesterase" evidence="3">
    <location>
        <begin position="24"/>
        <end position="103"/>
    </location>
</feature>
<dbReference type="CDD" id="cd00586">
    <property type="entry name" value="4HBT"/>
    <property type="match status" value="1"/>
</dbReference>
<accession>A0A1X7G0Y0</accession>